<dbReference type="EMBL" id="CP094326">
    <property type="protein sequence ID" value="UNY99906.1"/>
    <property type="molecule type" value="Genomic_DNA"/>
</dbReference>
<keyword evidence="6" id="KW-1185">Reference proteome</keyword>
<evidence type="ECO:0000256" key="1">
    <source>
        <dbReference type="ARBA" id="ARBA00022603"/>
    </source>
</evidence>
<proteinExistence type="predicted"/>
<name>A0ABY3YQY0_9FLAO</name>
<evidence type="ECO:0000259" key="4">
    <source>
        <dbReference type="Pfam" id="PF08241"/>
    </source>
</evidence>
<dbReference type="InterPro" id="IPR029063">
    <property type="entry name" value="SAM-dependent_MTases_sf"/>
</dbReference>
<dbReference type="InterPro" id="IPR023576">
    <property type="entry name" value="UbiE/COQ5_MeTrFase_CS"/>
</dbReference>
<dbReference type="Pfam" id="PF08241">
    <property type="entry name" value="Methyltransf_11"/>
    <property type="match status" value="1"/>
</dbReference>
<organism evidence="5 6">
    <name type="scientific">Zhouia spongiae</name>
    <dbReference type="NCBI Taxonomy" id="2202721"/>
    <lineage>
        <taxon>Bacteria</taxon>
        <taxon>Pseudomonadati</taxon>
        <taxon>Bacteroidota</taxon>
        <taxon>Flavobacteriia</taxon>
        <taxon>Flavobacteriales</taxon>
        <taxon>Flavobacteriaceae</taxon>
        <taxon>Zhouia</taxon>
    </lineage>
</organism>
<keyword evidence="3" id="KW-0949">S-adenosyl-L-methionine</keyword>
<keyword evidence="1 5" id="KW-0489">Methyltransferase</keyword>
<dbReference type="RefSeq" id="WP_242938275.1">
    <property type="nucleotide sequence ID" value="NZ_CP094326.1"/>
</dbReference>
<dbReference type="GO" id="GO:0008168">
    <property type="term" value="F:methyltransferase activity"/>
    <property type="evidence" value="ECO:0007669"/>
    <property type="project" value="UniProtKB-KW"/>
</dbReference>
<dbReference type="Proteomes" id="UP000829476">
    <property type="component" value="Chromosome"/>
</dbReference>
<dbReference type="SUPFAM" id="SSF53335">
    <property type="entry name" value="S-adenosyl-L-methionine-dependent methyltransferases"/>
    <property type="match status" value="1"/>
</dbReference>
<evidence type="ECO:0000256" key="2">
    <source>
        <dbReference type="ARBA" id="ARBA00022679"/>
    </source>
</evidence>
<dbReference type="CDD" id="cd02440">
    <property type="entry name" value="AdoMet_MTases"/>
    <property type="match status" value="1"/>
</dbReference>
<keyword evidence="2" id="KW-0808">Transferase</keyword>
<evidence type="ECO:0000313" key="5">
    <source>
        <dbReference type="EMBL" id="UNY99906.1"/>
    </source>
</evidence>
<dbReference type="GO" id="GO:0032259">
    <property type="term" value="P:methylation"/>
    <property type="evidence" value="ECO:0007669"/>
    <property type="project" value="UniProtKB-KW"/>
</dbReference>
<evidence type="ECO:0000313" key="6">
    <source>
        <dbReference type="Proteomes" id="UP000829476"/>
    </source>
</evidence>
<dbReference type="PANTHER" id="PTHR43591">
    <property type="entry name" value="METHYLTRANSFERASE"/>
    <property type="match status" value="1"/>
</dbReference>
<protein>
    <submittedName>
        <fullName evidence="5">Methyltransferase domain-containing protein</fullName>
    </submittedName>
</protein>
<dbReference type="Gene3D" id="3.40.50.150">
    <property type="entry name" value="Vaccinia Virus protein VP39"/>
    <property type="match status" value="1"/>
</dbReference>
<feature type="domain" description="Methyltransferase type 11" evidence="4">
    <location>
        <begin position="47"/>
        <end position="142"/>
    </location>
</feature>
<gene>
    <name evidence="5" type="ORF">MQE36_06035</name>
</gene>
<dbReference type="PROSITE" id="PS01184">
    <property type="entry name" value="UBIE_2"/>
    <property type="match status" value="1"/>
</dbReference>
<accession>A0ABY3YQY0</accession>
<sequence>MDTKNHNKNIVEQFSKQAGGYTSITSHSDSLDKLISISSASEGDNVLDVACGSGIVSCEFAKHTRHVTGIDITRGMLDEAKKLQAEQQLDNITWQIGTVENLPYKDHAFSIVISRFGFHHFLNPLKVLSEMRRVCKPGGIVMVVDVSLPDSKIKKYNEMEKNRDHSHVAALSSTEFSELFEKTGFRNLNTDFYSMKIELNEQLKASFPRDPDALKNMIIADVGVNELGIGVTKVNDAFFLHYPIQIFSAKKEPTSKVMGKKITGSIHEEQ</sequence>
<reference evidence="5 6" key="1">
    <citation type="journal article" date="2018" name="Int. J. Syst. Evol. Microbiol.">
        <title>Zhouia spongiae sp. nov., isolated from a marine sponge.</title>
        <authorList>
            <person name="Zhuang L."/>
            <person name="Lin B."/>
            <person name="Qin F."/>
            <person name="Luo L."/>
        </authorList>
    </citation>
    <scope>NUCLEOTIDE SEQUENCE [LARGE SCALE GENOMIC DNA]</scope>
    <source>
        <strain evidence="5 6">HN-Y44</strain>
    </source>
</reference>
<evidence type="ECO:0000256" key="3">
    <source>
        <dbReference type="ARBA" id="ARBA00022691"/>
    </source>
</evidence>
<dbReference type="InterPro" id="IPR013216">
    <property type="entry name" value="Methyltransf_11"/>
</dbReference>